<dbReference type="SUPFAM" id="SSF46785">
    <property type="entry name" value="Winged helix' DNA-binding domain"/>
    <property type="match status" value="1"/>
</dbReference>
<dbReference type="InterPro" id="IPR036388">
    <property type="entry name" value="WH-like_DNA-bd_sf"/>
</dbReference>
<evidence type="ECO:0000256" key="1">
    <source>
        <dbReference type="ARBA" id="ARBA00023015"/>
    </source>
</evidence>
<dbReference type="PANTHER" id="PTHR33204:SF39">
    <property type="entry name" value="TRANSCRIPTIONAL REGULATORY PROTEIN"/>
    <property type="match status" value="1"/>
</dbReference>
<dbReference type="PROSITE" id="PS51118">
    <property type="entry name" value="HTH_HXLR"/>
    <property type="match status" value="1"/>
</dbReference>
<dbReference type="InterPro" id="IPR036390">
    <property type="entry name" value="WH_DNA-bd_sf"/>
</dbReference>
<evidence type="ECO:0000313" key="6">
    <source>
        <dbReference type="Proteomes" id="UP001193734"/>
    </source>
</evidence>
<dbReference type="Proteomes" id="UP001193734">
    <property type="component" value="Unassembled WGS sequence"/>
</dbReference>
<dbReference type="PANTHER" id="PTHR33204">
    <property type="entry name" value="TRANSCRIPTIONAL REGULATOR, MARR FAMILY"/>
    <property type="match status" value="1"/>
</dbReference>
<sequence>MAKKQKKKSIIEICPIRNVVARFGNKWALLVILILSENGCTRFNRLGKLIPDISTKMLAGTLHMLEADGLVRRTVFHEVPIRVEYELTSTGQSLVPIIRQLTDWALKNMKSIVNHRRMFEGDGNNRQ</sequence>
<comment type="caution">
    <text evidence="5">The sequence shown here is derived from an EMBL/GenBank/DDBJ whole genome shotgun (WGS) entry which is preliminary data.</text>
</comment>
<organism evidence="5 6">
    <name type="scientific">Xylanibacter rodentium</name>
    <dbReference type="NCBI Taxonomy" id="2736289"/>
    <lineage>
        <taxon>Bacteria</taxon>
        <taxon>Pseudomonadati</taxon>
        <taxon>Bacteroidota</taxon>
        <taxon>Bacteroidia</taxon>
        <taxon>Bacteroidales</taxon>
        <taxon>Prevotellaceae</taxon>
        <taxon>Xylanibacter</taxon>
    </lineage>
</organism>
<dbReference type="Gene3D" id="1.10.10.10">
    <property type="entry name" value="Winged helix-like DNA-binding domain superfamily/Winged helix DNA-binding domain"/>
    <property type="match status" value="1"/>
</dbReference>
<dbReference type="RefSeq" id="WP_172176903.1">
    <property type="nucleotide sequence ID" value="NZ_CASGIA010000001.1"/>
</dbReference>
<accession>A0ABX2ATQ8</accession>
<gene>
    <name evidence="5" type="ORF">HPS55_01760</name>
</gene>
<evidence type="ECO:0000256" key="2">
    <source>
        <dbReference type="ARBA" id="ARBA00023125"/>
    </source>
</evidence>
<keyword evidence="2" id="KW-0238">DNA-binding</keyword>
<reference evidence="5 6" key="1">
    <citation type="submission" date="2020-05" db="EMBL/GenBank/DDBJ databases">
        <title>Distinct polysaccharide utilization as determinants for interspecies competition between intestinal Prevotella spp.</title>
        <authorList>
            <person name="Galvez E.J.C."/>
            <person name="Iljazovic A."/>
            <person name="Strowig T."/>
        </authorList>
    </citation>
    <scope>NUCLEOTIDE SEQUENCE [LARGE SCALE GENOMIC DNA]</scope>
    <source>
        <strain evidence="5 6">PROD</strain>
    </source>
</reference>
<evidence type="ECO:0000259" key="4">
    <source>
        <dbReference type="PROSITE" id="PS51118"/>
    </source>
</evidence>
<dbReference type="InterPro" id="IPR002577">
    <property type="entry name" value="HTH_HxlR"/>
</dbReference>
<keyword evidence="1" id="KW-0805">Transcription regulation</keyword>
<dbReference type="Pfam" id="PF01638">
    <property type="entry name" value="HxlR"/>
    <property type="match status" value="1"/>
</dbReference>
<dbReference type="EMBL" id="JABKKE010000002">
    <property type="protein sequence ID" value="NPE13068.1"/>
    <property type="molecule type" value="Genomic_DNA"/>
</dbReference>
<evidence type="ECO:0000256" key="3">
    <source>
        <dbReference type="ARBA" id="ARBA00023163"/>
    </source>
</evidence>
<feature type="domain" description="HTH hxlR-type" evidence="4">
    <location>
        <begin position="14"/>
        <end position="113"/>
    </location>
</feature>
<dbReference type="GeneID" id="82156482"/>
<name>A0ABX2ATQ8_9BACT</name>
<proteinExistence type="predicted"/>
<evidence type="ECO:0000313" key="5">
    <source>
        <dbReference type="EMBL" id="NPE13068.1"/>
    </source>
</evidence>
<protein>
    <submittedName>
        <fullName evidence="5">Helix-turn-helix transcriptional regulator</fullName>
    </submittedName>
</protein>
<keyword evidence="6" id="KW-1185">Reference proteome</keyword>
<keyword evidence="3" id="KW-0804">Transcription</keyword>